<reference evidence="1" key="1">
    <citation type="journal article" date="2020" name="Nature">
        <title>Giant virus diversity and host interactions through global metagenomics.</title>
        <authorList>
            <person name="Schulz F."/>
            <person name="Roux S."/>
            <person name="Paez-Espino D."/>
            <person name="Jungbluth S."/>
            <person name="Walsh D.A."/>
            <person name="Denef V.J."/>
            <person name="McMahon K.D."/>
            <person name="Konstantinidis K.T."/>
            <person name="Eloe-Fadrosh E.A."/>
            <person name="Kyrpides N.C."/>
            <person name="Woyke T."/>
        </authorList>
    </citation>
    <scope>NUCLEOTIDE SEQUENCE</scope>
    <source>
        <strain evidence="1">GVMAG-M-3300024261-26</strain>
    </source>
</reference>
<dbReference type="AlphaFoldDB" id="A0A6C0IRV1"/>
<accession>A0A6C0IRV1</accession>
<organism evidence="1">
    <name type="scientific">viral metagenome</name>
    <dbReference type="NCBI Taxonomy" id="1070528"/>
    <lineage>
        <taxon>unclassified sequences</taxon>
        <taxon>metagenomes</taxon>
        <taxon>organismal metagenomes</taxon>
    </lineage>
</organism>
<dbReference type="InterPro" id="IPR036397">
    <property type="entry name" value="RNaseH_sf"/>
</dbReference>
<name>A0A6C0IRV1_9ZZZZ</name>
<dbReference type="SUPFAM" id="SSF53098">
    <property type="entry name" value="Ribonuclease H-like"/>
    <property type="match status" value="1"/>
</dbReference>
<sequence length="305" mass="35297">MAYCYLTVEDSNVAIHDWGVLNMMNEELNIDKQCTCIVPAKTKKQQDKICGKKAKYTKTGQYFCDKHAKSSKDYMIPSKQTQLPYLKKQKVTELLTIGRGHFMFMNDSEKLKKDDIVNRLHNFYLSTCFQVLDSNKQKSASEIDLIDIGRNMKQKLNELPDISEITHVVIENQISPIANRMKTIQGMLAQYFIMLNDNIEILFVSSSHKLKQFSSLSIKNTLSIESTSASQQSKPKNNPNYKENKKDGVFYCSQILERNAHLHPWRESMNTKKKDDLADSFLQGLWYFKHHNIICYADDLKINSV</sequence>
<dbReference type="InterPro" id="IPR012337">
    <property type="entry name" value="RNaseH-like_sf"/>
</dbReference>
<evidence type="ECO:0000313" key="1">
    <source>
        <dbReference type="EMBL" id="QHT94607.1"/>
    </source>
</evidence>
<proteinExistence type="predicted"/>
<protein>
    <submittedName>
        <fullName evidence="1">Uncharacterized protein</fullName>
    </submittedName>
</protein>
<dbReference type="EMBL" id="MN740228">
    <property type="protein sequence ID" value="QHT94607.1"/>
    <property type="molecule type" value="Genomic_DNA"/>
</dbReference>
<dbReference type="Gene3D" id="3.30.420.10">
    <property type="entry name" value="Ribonuclease H-like superfamily/Ribonuclease H"/>
    <property type="match status" value="1"/>
</dbReference>
<dbReference type="GO" id="GO:0003676">
    <property type="term" value="F:nucleic acid binding"/>
    <property type="evidence" value="ECO:0007669"/>
    <property type="project" value="InterPro"/>
</dbReference>